<dbReference type="InterPro" id="IPR011009">
    <property type="entry name" value="Kinase-like_dom_sf"/>
</dbReference>
<feature type="transmembrane region" description="Helical" evidence="13">
    <location>
        <begin position="758"/>
        <end position="781"/>
    </location>
</feature>
<evidence type="ECO:0000256" key="12">
    <source>
        <dbReference type="SAM" id="MobiDB-lite"/>
    </source>
</evidence>
<organism evidence="15 16">
    <name type="scientific">Atractosteus spatula</name>
    <name type="common">Alligator gar</name>
    <name type="synonym">Lepisosteus spatula</name>
    <dbReference type="NCBI Taxonomy" id="7917"/>
    <lineage>
        <taxon>Eukaryota</taxon>
        <taxon>Metazoa</taxon>
        <taxon>Chordata</taxon>
        <taxon>Craniata</taxon>
        <taxon>Vertebrata</taxon>
        <taxon>Euteleostomi</taxon>
        <taxon>Actinopterygii</taxon>
        <taxon>Neopterygii</taxon>
        <taxon>Holostei</taxon>
        <taxon>Semionotiformes</taxon>
        <taxon>Lepisosteidae</taxon>
        <taxon>Atractosteus</taxon>
    </lineage>
</organism>
<gene>
    <name evidence="15" type="primary">Tmem184b</name>
    <name evidence="15" type="ORF">GTO95_0017114</name>
</gene>
<accession>A0A8J7P4D2</accession>
<feature type="non-terminal residue" evidence="15">
    <location>
        <position position="923"/>
    </location>
</feature>
<evidence type="ECO:0000313" key="15">
    <source>
        <dbReference type="EMBL" id="MBN3323754.1"/>
    </source>
</evidence>
<dbReference type="GO" id="GO:0004674">
    <property type="term" value="F:protein serine/threonine kinase activity"/>
    <property type="evidence" value="ECO:0007669"/>
    <property type="project" value="UniProtKB-KW"/>
</dbReference>
<comment type="subcellular location">
    <subcellularLocation>
        <location evidence="1">Membrane</location>
        <topology evidence="1">Multi-pass membrane protein</topology>
    </subcellularLocation>
</comment>
<evidence type="ECO:0000313" key="16">
    <source>
        <dbReference type="Proteomes" id="UP000736164"/>
    </source>
</evidence>
<dbReference type="SMART" id="SM01417">
    <property type="entry name" value="Solute_trans_a"/>
    <property type="match status" value="1"/>
</dbReference>
<dbReference type="SMART" id="SM00220">
    <property type="entry name" value="S_TKc"/>
    <property type="match status" value="1"/>
</dbReference>
<dbReference type="Gene3D" id="1.10.510.10">
    <property type="entry name" value="Transferase(Phosphotransferase) domain 1"/>
    <property type="match status" value="1"/>
</dbReference>
<evidence type="ECO:0000256" key="9">
    <source>
        <dbReference type="ARBA" id="ARBA00022989"/>
    </source>
</evidence>
<keyword evidence="10 13" id="KW-0472">Membrane</keyword>
<feature type="non-terminal residue" evidence="15">
    <location>
        <position position="1"/>
    </location>
</feature>
<evidence type="ECO:0000256" key="3">
    <source>
        <dbReference type="ARBA" id="ARBA00022527"/>
    </source>
</evidence>
<name>A0A8J7P4D2_ATRSP</name>
<dbReference type="Pfam" id="PF03619">
    <property type="entry name" value="Solute_trans_a"/>
    <property type="match status" value="1"/>
</dbReference>
<dbReference type="GO" id="GO:0005524">
    <property type="term" value="F:ATP binding"/>
    <property type="evidence" value="ECO:0007669"/>
    <property type="project" value="UniProtKB-UniRule"/>
</dbReference>
<evidence type="ECO:0000256" key="10">
    <source>
        <dbReference type="ARBA" id="ARBA00023136"/>
    </source>
</evidence>
<feature type="transmembrane region" description="Helical" evidence="13">
    <location>
        <begin position="593"/>
        <end position="614"/>
    </location>
</feature>
<keyword evidence="9 13" id="KW-1133">Transmembrane helix</keyword>
<dbReference type="FunFam" id="3.30.200.20:FF:000538">
    <property type="entry name" value="Putative Casein kinase I"/>
    <property type="match status" value="1"/>
</dbReference>
<dbReference type="InterPro" id="IPR017441">
    <property type="entry name" value="Protein_kinase_ATP_BS"/>
</dbReference>
<evidence type="ECO:0000256" key="1">
    <source>
        <dbReference type="ARBA" id="ARBA00004141"/>
    </source>
</evidence>
<dbReference type="Gene3D" id="3.30.200.20">
    <property type="entry name" value="Phosphorylase Kinase, domain 1"/>
    <property type="match status" value="1"/>
</dbReference>
<sequence>MELRVGNKYRLGRKIGSGSFGDIYLGANIATGEEVAIKLECVKTKHPQLHIESKFYKMMQGGVGIPSIKWCGAEGDYNVMVMELLGPSLEDLFNFCSRKFSLKTVLLLADQMVPLPLHSLTRLFTRSSSACSRLLTRSFPRSLARRFSCTLTHCPASSLPFKEVPPCLGSGPHSPPPSPLSLTEQSRRDDLESLGYVLMYFNLGSLPWQGLKAATKRQKYERISEKKMSTPIEVLCKGYPSEFSTYLNFCRSLRFDDKPDYSYLRQLFRNLFHRQGFSYDYVFDWNMLKFGAGRTAEDGERERREERDERIGAPRGAGGHESGGALQACMLHRQLLKMAASPRRSREGFRRAPSPSLLRTQKTEQLVPSAIQPPRVRAWARPLPGNTSPRAISRAERERKVSMRLHRGAPANVSSSDLTARQEASRISTSQCCGRGVDLKGLSPVFVSYLKKTFAKRTRKWKGRPLLPCQGGEETGVTPAPLRLVLTTTPPEHPVSMMNRLWRRDVPLSERLADPPPAGQLAPGPPSTLSPTGPNISWLPEAPLVSPDQPIFLMTTAAQAISGFFVWTALLLTCHQIYMHLRYYSSPNEQRHIVRILFIVPIYAFDSWLSLLFFTNDQYYVYFDTVRDCYEAFVIYNFLSLCYEYLGGESAIMSEIRGKPIESSCVYGTCCLWGQTYSIGFLRFCKQATLQFCVVKPLMAMITVILQAFGKYRDGDFNVASGYLYVTIVYNISVSLALYALFLFYFATRELLSPYSPLLKFFMVKSVIFLSFWQGMLLAILEKCGAIPQISSPEVSVGEGTVAAGYQNFIICVEMFFAALALRHAFTYTVYVDKRLDSQGPVPTYGQYGRCAPMKSISSSLKETMNPGDIVQDAIHNFSPAYQQYTQQSTLEQRSGHAATRTLSTASARDNEKTLLLSSDDEF</sequence>
<dbReference type="PROSITE" id="PS00107">
    <property type="entry name" value="PROTEIN_KINASE_ATP"/>
    <property type="match status" value="1"/>
</dbReference>
<keyword evidence="16" id="KW-1185">Reference proteome</keyword>
<reference evidence="15" key="1">
    <citation type="journal article" date="2021" name="Cell">
        <title>Tracing the genetic footprints of vertebrate landing in non-teleost ray-finned fishes.</title>
        <authorList>
            <person name="Bi X."/>
            <person name="Wang K."/>
            <person name="Yang L."/>
            <person name="Pan H."/>
            <person name="Jiang H."/>
            <person name="Wei Q."/>
            <person name="Fang M."/>
            <person name="Yu H."/>
            <person name="Zhu C."/>
            <person name="Cai Y."/>
            <person name="He Y."/>
            <person name="Gan X."/>
            <person name="Zeng H."/>
            <person name="Yu D."/>
            <person name="Zhu Y."/>
            <person name="Jiang H."/>
            <person name="Qiu Q."/>
            <person name="Yang H."/>
            <person name="Zhang Y.E."/>
            <person name="Wang W."/>
            <person name="Zhu M."/>
            <person name="He S."/>
            <person name="Zhang G."/>
        </authorList>
    </citation>
    <scope>NUCLEOTIDE SEQUENCE</scope>
    <source>
        <strain evidence="15">Allg_001</strain>
    </source>
</reference>
<dbReference type="EMBL" id="JAAWVO010067460">
    <property type="protein sequence ID" value="MBN3323754.1"/>
    <property type="molecule type" value="Genomic_DNA"/>
</dbReference>
<keyword evidence="5 13" id="KW-0812">Transmembrane</keyword>
<keyword evidence="3" id="KW-0723">Serine/threonine-protein kinase</keyword>
<evidence type="ECO:0000259" key="14">
    <source>
        <dbReference type="PROSITE" id="PS50011"/>
    </source>
</evidence>
<dbReference type="InterPro" id="IPR000719">
    <property type="entry name" value="Prot_kinase_dom"/>
</dbReference>
<feature type="region of interest" description="Disordered" evidence="12">
    <location>
        <begin position="513"/>
        <end position="532"/>
    </location>
</feature>
<evidence type="ECO:0000256" key="2">
    <source>
        <dbReference type="ARBA" id="ARBA00012513"/>
    </source>
</evidence>
<proteinExistence type="predicted"/>
<feature type="transmembrane region" description="Helical" evidence="13">
    <location>
        <begin position="551"/>
        <end position="572"/>
    </location>
</feature>
<keyword evidence="7" id="KW-0418">Kinase</keyword>
<dbReference type="GO" id="GO:0016020">
    <property type="term" value="C:membrane"/>
    <property type="evidence" value="ECO:0007669"/>
    <property type="project" value="UniProtKB-SubCell"/>
</dbReference>
<evidence type="ECO:0000256" key="4">
    <source>
        <dbReference type="ARBA" id="ARBA00022679"/>
    </source>
</evidence>
<feature type="domain" description="Protein kinase" evidence="14">
    <location>
        <begin position="9"/>
        <end position="272"/>
    </location>
</feature>
<dbReference type="InterPro" id="IPR005178">
    <property type="entry name" value="Ostalpha/TMEM184C"/>
</dbReference>
<evidence type="ECO:0000256" key="5">
    <source>
        <dbReference type="ARBA" id="ARBA00022692"/>
    </source>
</evidence>
<dbReference type="PANTHER" id="PTHR23423">
    <property type="entry name" value="ORGANIC SOLUTE TRANSPORTER-RELATED"/>
    <property type="match status" value="1"/>
</dbReference>
<feature type="transmembrane region" description="Helical" evidence="13">
    <location>
        <begin position="722"/>
        <end position="746"/>
    </location>
</feature>
<evidence type="ECO:0000256" key="6">
    <source>
        <dbReference type="ARBA" id="ARBA00022741"/>
    </source>
</evidence>
<keyword evidence="8 11" id="KW-0067">ATP-binding</keyword>
<dbReference type="AlphaFoldDB" id="A0A8J7P4D2"/>
<dbReference type="PROSITE" id="PS50011">
    <property type="entry name" value="PROTEIN_KINASE_DOM"/>
    <property type="match status" value="1"/>
</dbReference>
<evidence type="ECO:0000256" key="11">
    <source>
        <dbReference type="PROSITE-ProRule" id="PRU10141"/>
    </source>
</evidence>
<feature type="binding site" evidence="11">
    <location>
        <position position="38"/>
    </location>
    <ligand>
        <name>ATP</name>
        <dbReference type="ChEBI" id="CHEBI:30616"/>
    </ligand>
</feature>
<feature type="transmembrane region" description="Helical" evidence="13">
    <location>
        <begin position="688"/>
        <end position="710"/>
    </location>
</feature>
<dbReference type="SUPFAM" id="SSF56112">
    <property type="entry name" value="Protein kinase-like (PK-like)"/>
    <property type="match status" value="1"/>
</dbReference>
<evidence type="ECO:0000256" key="8">
    <source>
        <dbReference type="ARBA" id="ARBA00022840"/>
    </source>
</evidence>
<feature type="region of interest" description="Disordered" evidence="12">
    <location>
        <begin position="296"/>
        <end position="323"/>
    </location>
</feature>
<keyword evidence="4" id="KW-0808">Transferase</keyword>
<evidence type="ECO:0000256" key="13">
    <source>
        <dbReference type="SAM" id="Phobius"/>
    </source>
</evidence>
<keyword evidence="6 11" id="KW-0547">Nucleotide-binding</keyword>
<feature type="compositionally biased region" description="Pro residues" evidence="12">
    <location>
        <begin position="514"/>
        <end position="528"/>
    </location>
</feature>
<dbReference type="GO" id="GO:0005737">
    <property type="term" value="C:cytoplasm"/>
    <property type="evidence" value="ECO:0007669"/>
    <property type="project" value="UniProtKB-ARBA"/>
</dbReference>
<protein>
    <recommendedName>
        <fullName evidence="2">non-specific serine/threonine protein kinase</fullName>
        <ecNumber evidence="2">2.7.11.1</ecNumber>
    </recommendedName>
</protein>
<evidence type="ECO:0000256" key="7">
    <source>
        <dbReference type="ARBA" id="ARBA00022777"/>
    </source>
</evidence>
<comment type="caution">
    <text evidence="15">The sequence shown here is derived from an EMBL/GenBank/DDBJ whole genome shotgun (WGS) entry which is preliminary data.</text>
</comment>
<feature type="compositionally biased region" description="Basic and acidic residues" evidence="12">
    <location>
        <begin position="296"/>
        <end position="312"/>
    </location>
</feature>
<dbReference type="EC" id="2.7.11.1" evidence="2"/>
<dbReference type="Proteomes" id="UP000736164">
    <property type="component" value="Unassembled WGS sequence"/>
</dbReference>